<dbReference type="Pfam" id="PF01266">
    <property type="entry name" value="DAO"/>
    <property type="match status" value="1"/>
</dbReference>
<dbReference type="AlphaFoldDB" id="A0A9X4RCM2"/>
<comment type="caution">
    <text evidence="3">The sequence shown here is derived from an EMBL/GenBank/DDBJ whole genome shotgun (WGS) entry which is preliminary data.</text>
</comment>
<evidence type="ECO:0000256" key="1">
    <source>
        <dbReference type="ARBA" id="ARBA00023002"/>
    </source>
</evidence>
<dbReference type="Gene3D" id="3.50.50.60">
    <property type="entry name" value="FAD/NAD(P)-binding domain"/>
    <property type="match status" value="2"/>
</dbReference>
<feature type="domain" description="FAD dependent oxidoreductase" evidence="2">
    <location>
        <begin position="3"/>
        <end position="389"/>
    </location>
</feature>
<dbReference type="InterPro" id="IPR006076">
    <property type="entry name" value="FAD-dep_OxRdtase"/>
</dbReference>
<dbReference type="Gene3D" id="3.30.9.10">
    <property type="entry name" value="D-Amino Acid Oxidase, subunit A, domain 2"/>
    <property type="match status" value="1"/>
</dbReference>
<dbReference type="EMBL" id="JANRHA010000002">
    <property type="protein sequence ID" value="MDG3014000.1"/>
    <property type="molecule type" value="Genomic_DNA"/>
</dbReference>
<reference evidence="3" key="1">
    <citation type="submission" date="2022-08" db="EMBL/GenBank/DDBJ databases">
        <title>Genome analysis of Corynebacteriales strain.</title>
        <authorList>
            <person name="Lee S.D."/>
        </authorList>
    </citation>
    <scope>NUCLEOTIDE SEQUENCE</scope>
    <source>
        <strain evidence="3">D3-21</strain>
    </source>
</reference>
<dbReference type="GO" id="GO:0005737">
    <property type="term" value="C:cytoplasm"/>
    <property type="evidence" value="ECO:0007669"/>
    <property type="project" value="TreeGrafter"/>
</dbReference>
<dbReference type="SUPFAM" id="SSF51905">
    <property type="entry name" value="FAD/NAD(P)-binding domain"/>
    <property type="match status" value="1"/>
</dbReference>
<dbReference type="Proteomes" id="UP001152755">
    <property type="component" value="Unassembled WGS sequence"/>
</dbReference>
<evidence type="ECO:0000313" key="3">
    <source>
        <dbReference type="EMBL" id="MDG3014000.1"/>
    </source>
</evidence>
<evidence type="ECO:0000259" key="2">
    <source>
        <dbReference type="Pfam" id="PF01266"/>
    </source>
</evidence>
<keyword evidence="4" id="KW-1185">Reference proteome</keyword>
<dbReference type="GO" id="GO:0016491">
    <property type="term" value="F:oxidoreductase activity"/>
    <property type="evidence" value="ECO:0007669"/>
    <property type="project" value="UniProtKB-KW"/>
</dbReference>
<accession>A0A9X4RCM2</accession>
<gene>
    <name evidence="3" type="ORF">NVS88_05440</name>
</gene>
<dbReference type="PANTHER" id="PTHR13847:SF289">
    <property type="entry name" value="GLYCINE OXIDASE"/>
    <property type="match status" value="1"/>
</dbReference>
<keyword evidence="1" id="KW-0560">Oxidoreductase</keyword>
<sequence length="407" mass="43565">MGVVGAGIVGLSTAWFLQERGVEVTVFDRTGPAGGASRGNAGWITPSLSTPLPEPAIFSHGIRRFFRPTSPLYVPYPPGPDLVAFLARLARNSTRRRWRASMRSLVHLNGQALDAYDMLAADGVDHAPREADPFVIGCVDPSEAEAFLTEARRLGEVGQQVLVERLAVAEARAMVPLLSTRIRAALRLGGQRRLDPAAFVTALAERVIDRGGVLRVGREVTSVRDRAGRTEVTAGDLAEEFDGVVLAGGASLNALAGEFGVRARVRAGRGYSFTVAAEPMPPGPVYFPAASVVCTPLGDRMRIAGMMEFRPDDAPLDTRRIAAIVESVRPLLQGVNLDDRRDEWVGSRPCTADGLPLIGRTTSPRVFVAGGHGMEGMTLGPATGRLLAESICTDTVPNRLMPFDPLR</sequence>
<name>A0A9X4RCM2_9ACTN</name>
<protein>
    <submittedName>
        <fullName evidence="3">FAD-binding oxidoreductase</fullName>
    </submittedName>
</protein>
<proteinExistence type="predicted"/>
<dbReference type="PANTHER" id="PTHR13847">
    <property type="entry name" value="SARCOSINE DEHYDROGENASE-RELATED"/>
    <property type="match status" value="1"/>
</dbReference>
<organism evidence="3 4">
    <name type="scientific">Speluncibacter jeojiensis</name>
    <dbReference type="NCBI Taxonomy" id="2710754"/>
    <lineage>
        <taxon>Bacteria</taxon>
        <taxon>Bacillati</taxon>
        <taxon>Actinomycetota</taxon>
        <taxon>Actinomycetes</taxon>
        <taxon>Mycobacteriales</taxon>
        <taxon>Speluncibacteraceae</taxon>
        <taxon>Speluncibacter</taxon>
    </lineage>
</organism>
<evidence type="ECO:0000313" key="4">
    <source>
        <dbReference type="Proteomes" id="UP001152755"/>
    </source>
</evidence>
<dbReference type="InterPro" id="IPR036188">
    <property type="entry name" value="FAD/NAD-bd_sf"/>
</dbReference>
<dbReference type="SUPFAM" id="SSF54373">
    <property type="entry name" value="FAD-linked reductases, C-terminal domain"/>
    <property type="match status" value="1"/>
</dbReference>